<dbReference type="Gene3D" id="2.40.10.10">
    <property type="entry name" value="Trypsin-like serine proteases"/>
    <property type="match status" value="2"/>
</dbReference>
<dbReference type="InterPro" id="IPR000742">
    <property type="entry name" value="EGF"/>
</dbReference>
<evidence type="ECO:0000256" key="16">
    <source>
        <dbReference type="PROSITE-ProRule" id="PRU00121"/>
    </source>
</evidence>
<keyword evidence="10 15" id="KW-1015">Disulfide bond</keyword>
<dbReference type="PROSITE" id="PS50070">
    <property type="entry name" value="KRINGLE_2"/>
    <property type="match status" value="1"/>
</dbReference>
<dbReference type="InterPro" id="IPR001254">
    <property type="entry name" value="Trypsin_dom"/>
</dbReference>
<evidence type="ECO:0000256" key="6">
    <source>
        <dbReference type="ARBA" id="ARBA00022729"/>
    </source>
</evidence>
<dbReference type="GO" id="GO:0005509">
    <property type="term" value="F:calcium ion binding"/>
    <property type="evidence" value="ECO:0007669"/>
    <property type="project" value="InterPro"/>
</dbReference>
<dbReference type="FunFam" id="2.40.10.10:FF:000003">
    <property type="entry name" value="Transmembrane serine protease 3"/>
    <property type="match status" value="1"/>
</dbReference>
<evidence type="ECO:0000256" key="14">
    <source>
        <dbReference type="PIRSR" id="PIRSR001143-1"/>
    </source>
</evidence>
<evidence type="ECO:0000256" key="3">
    <source>
        <dbReference type="ARBA" id="ARBA00022536"/>
    </source>
</evidence>
<keyword evidence="5 17" id="KW-0645">Protease</keyword>
<comment type="catalytic activity">
    <reaction evidence="12">
        <text>Preferential cleavage: Arg-|-Xaa, Lys-|-Xaa.</text>
        <dbReference type="EC" id="3.4.21.4"/>
    </reaction>
</comment>
<dbReference type="PANTHER" id="PTHR24264:SF40">
    <property type="entry name" value="HYALURONAN-BINDING PROTEIN 2"/>
    <property type="match status" value="1"/>
</dbReference>
<dbReference type="InterPro" id="IPR050127">
    <property type="entry name" value="Serine_Proteases_S1"/>
</dbReference>
<dbReference type="EC" id="3.4.21.4" evidence="13"/>
<feature type="domain" description="EGF-like" evidence="19">
    <location>
        <begin position="125"/>
        <end position="161"/>
    </location>
</feature>
<evidence type="ECO:0000313" key="22">
    <source>
        <dbReference type="EMBL" id="TNN03745.1"/>
    </source>
</evidence>
<dbReference type="InterPro" id="IPR000001">
    <property type="entry name" value="Kringle"/>
</dbReference>
<feature type="disulfide bond" evidence="15">
    <location>
        <begin position="79"/>
        <end position="88"/>
    </location>
</feature>
<keyword evidence="7" id="KW-0677">Repeat</keyword>
<evidence type="ECO:0000256" key="2">
    <source>
        <dbReference type="ARBA" id="ARBA00022525"/>
    </source>
</evidence>
<keyword evidence="11" id="KW-0325">Glycoprotein</keyword>
<evidence type="ECO:0000256" key="5">
    <source>
        <dbReference type="ARBA" id="ARBA00022670"/>
    </source>
</evidence>
<dbReference type="CDD" id="cd00190">
    <property type="entry name" value="Tryp_SPc"/>
    <property type="match status" value="1"/>
</dbReference>
<comment type="caution">
    <text evidence="15">Lacks conserved residue(s) required for the propagation of feature annotation.</text>
</comment>
<feature type="active site" description="Charge relay system" evidence="14">
    <location>
        <position position="413"/>
    </location>
</feature>
<dbReference type="Gene3D" id="2.10.25.10">
    <property type="entry name" value="Laminin"/>
    <property type="match status" value="2"/>
</dbReference>
<feature type="signal peptide" evidence="18">
    <location>
        <begin position="1"/>
        <end position="18"/>
    </location>
</feature>
<evidence type="ECO:0000256" key="15">
    <source>
        <dbReference type="PROSITE-ProRule" id="PRU00076"/>
    </source>
</evidence>
<dbReference type="Pfam" id="PF00089">
    <property type="entry name" value="Trypsin"/>
    <property type="match status" value="1"/>
</dbReference>
<name>A0A4Z2CHW8_9TELE</name>
<dbReference type="GO" id="GO:0007596">
    <property type="term" value="P:blood coagulation"/>
    <property type="evidence" value="ECO:0007669"/>
    <property type="project" value="InterPro"/>
</dbReference>
<dbReference type="PROSITE" id="PS00135">
    <property type="entry name" value="TRYPSIN_SER"/>
    <property type="match status" value="1"/>
</dbReference>
<dbReference type="Gene3D" id="2.40.20.10">
    <property type="entry name" value="Plasminogen Kringle 4"/>
    <property type="match status" value="1"/>
</dbReference>
<evidence type="ECO:0000313" key="23">
    <source>
        <dbReference type="Proteomes" id="UP000516260"/>
    </source>
</evidence>
<organism evidence="22 23">
    <name type="scientific">Takifugu bimaculatus</name>
    <dbReference type="NCBI Taxonomy" id="433685"/>
    <lineage>
        <taxon>Eukaryota</taxon>
        <taxon>Metazoa</taxon>
        <taxon>Chordata</taxon>
        <taxon>Craniata</taxon>
        <taxon>Vertebrata</taxon>
        <taxon>Euteleostomi</taxon>
        <taxon>Actinopterygii</taxon>
        <taxon>Neopterygii</taxon>
        <taxon>Teleostei</taxon>
        <taxon>Neoteleostei</taxon>
        <taxon>Acanthomorphata</taxon>
        <taxon>Eupercaria</taxon>
        <taxon>Tetraodontiformes</taxon>
        <taxon>Tetradontoidea</taxon>
        <taxon>Tetraodontidae</taxon>
        <taxon>Takifugu</taxon>
    </lineage>
</organism>
<dbReference type="PROSITE" id="PS00022">
    <property type="entry name" value="EGF_1"/>
    <property type="match status" value="1"/>
</dbReference>
<dbReference type="Proteomes" id="UP000516260">
    <property type="component" value="Chromosome 1"/>
</dbReference>
<evidence type="ECO:0000256" key="8">
    <source>
        <dbReference type="ARBA" id="ARBA00022801"/>
    </source>
</evidence>
<dbReference type="PROSITE" id="PS00134">
    <property type="entry name" value="TRYPSIN_HIS"/>
    <property type="match status" value="1"/>
</dbReference>
<dbReference type="SUPFAM" id="SSF50494">
    <property type="entry name" value="Trypsin-like serine proteases"/>
    <property type="match status" value="1"/>
</dbReference>
<dbReference type="PRINTS" id="PR00722">
    <property type="entry name" value="CHYMOTRYPSIN"/>
</dbReference>
<gene>
    <name evidence="22" type="ORF">fugu_000774</name>
</gene>
<evidence type="ECO:0000256" key="10">
    <source>
        <dbReference type="ARBA" id="ARBA00023157"/>
    </source>
</evidence>
<dbReference type="InterPro" id="IPR043504">
    <property type="entry name" value="Peptidase_S1_PA_chymotrypsin"/>
</dbReference>
<proteinExistence type="predicted"/>
<dbReference type="EMBL" id="SWLE01000001">
    <property type="protein sequence ID" value="TNN03745.1"/>
    <property type="molecule type" value="Genomic_DNA"/>
</dbReference>
<feature type="active site" description="Charge relay system" evidence="14">
    <location>
        <position position="267"/>
    </location>
</feature>
<dbReference type="SMART" id="SM00179">
    <property type="entry name" value="EGF_CA"/>
    <property type="match status" value="2"/>
</dbReference>
<keyword evidence="4 16" id="KW-0420">Kringle</keyword>
<comment type="caution">
    <text evidence="22">The sequence shown here is derived from an EMBL/GenBank/DDBJ whole genome shotgun (WGS) entry which is preliminary data.</text>
</comment>
<reference evidence="22 23" key="1">
    <citation type="submission" date="2019-04" db="EMBL/GenBank/DDBJ databases">
        <title>The sequence and de novo assembly of Takifugu bimaculatus genome using PacBio and Hi-C technologies.</title>
        <authorList>
            <person name="Xu P."/>
            <person name="Liu B."/>
            <person name="Zhou Z."/>
        </authorList>
    </citation>
    <scope>NUCLEOTIDE SEQUENCE [LARGE SCALE GENOMIC DNA]</scope>
    <source>
        <strain evidence="22">TB-2018</strain>
        <tissue evidence="22">Muscle</tissue>
    </source>
</reference>
<keyword evidence="9 17" id="KW-0720">Serine protease</keyword>
<dbReference type="SMART" id="SM00130">
    <property type="entry name" value="KR"/>
    <property type="match status" value="1"/>
</dbReference>
<keyword evidence="2" id="KW-0964">Secreted</keyword>
<dbReference type="SUPFAM" id="SSF57440">
    <property type="entry name" value="Kringle-like"/>
    <property type="match status" value="1"/>
</dbReference>
<keyword evidence="6 18" id="KW-0732">Signal</keyword>
<evidence type="ECO:0000256" key="17">
    <source>
        <dbReference type="RuleBase" id="RU363034"/>
    </source>
</evidence>
<dbReference type="CDD" id="cd00054">
    <property type="entry name" value="EGF_CA"/>
    <property type="match status" value="1"/>
</dbReference>
<dbReference type="InterPro" id="IPR009003">
    <property type="entry name" value="Peptidase_S1_PA"/>
</dbReference>
<dbReference type="InterPro" id="IPR038178">
    <property type="entry name" value="Kringle_sf"/>
</dbReference>
<dbReference type="InterPro" id="IPR001314">
    <property type="entry name" value="Peptidase_S1A"/>
</dbReference>
<feature type="active site" description="Charge relay system" evidence="14">
    <location>
        <position position="315"/>
    </location>
</feature>
<dbReference type="InterPro" id="IPR013806">
    <property type="entry name" value="Kringle-like"/>
</dbReference>
<dbReference type="InterPro" id="IPR012224">
    <property type="entry name" value="Pept_S1A_FX"/>
</dbReference>
<dbReference type="SMART" id="SM00181">
    <property type="entry name" value="EGF"/>
    <property type="match status" value="3"/>
</dbReference>
<evidence type="ECO:0000256" key="9">
    <source>
        <dbReference type="ARBA" id="ARBA00022825"/>
    </source>
</evidence>
<feature type="domain" description="Peptidase S1" evidence="21">
    <location>
        <begin position="220"/>
        <end position="461"/>
    </location>
</feature>
<accession>A0A4Z2CHW8</accession>
<feature type="disulfide bond" evidence="15">
    <location>
        <begin position="151"/>
        <end position="160"/>
    </location>
</feature>
<evidence type="ECO:0000259" key="19">
    <source>
        <dbReference type="PROSITE" id="PS50026"/>
    </source>
</evidence>
<evidence type="ECO:0000256" key="11">
    <source>
        <dbReference type="ARBA" id="ARBA00023180"/>
    </source>
</evidence>
<keyword evidence="8 17" id="KW-0378">Hydrolase</keyword>
<dbReference type="SMART" id="SM00020">
    <property type="entry name" value="Tryp_SPc"/>
    <property type="match status" value="1"/>
</dbReference>
<evidence type="ECO:0000256" key="1">
    <source>
        <dbReference type="ARBA" id="ARBA00004239"/>
    </source>
</evidence>
<dbReference type="Pfam" id="PF00008">
    <property type="entry name" value="EGF"/>
    <property type="match status" value="2"/>
</dbReference>
<feature type="domain" description="EGF-like" evidence="19">
    <location>
        <begin position="52"/>
        <end position="89"/>
    </location>
</feature>
<dbReference type="InterPro" id="IPR001881">
    <property type="entry name" value="EGF-like_Ca-bd_dom"/>
</dbReference>
<evidence type="ECO:0000259" key="20">
    <source>
        <dbReference type="PROSITE" id="PS50070"/>
    </source>
</evidence>
<dbReference type="PROSITE" id="PS50026">
    <property type="entry name" value="EGF_3"/>
    <property type="match status" value="2"/>
</dbReference>
<dbReference type="InterPro" id="IPR033116">
    <property type="entry name" value="TRYPSIN_SER"/>
</dbReference>
<keyword evidence="3 15" id="KW-0245">EGF-like domain</keyword>
<sequence length="461" mass="50621">MLTAGAFLIILSALSVHGQYLNLDSHVNYGEYSTDAPPPVFDLGDWLFDLLDNNVCDPNPCFNGGSCQMKSGGEFECFCLEPYVKNLCENVRCGYGDCVVNLKKHPYYECKCKPPFQGPNCMTLPASPCEPNPCKNGASCIKGDRRFQCACPEGYTGKFCETASTDCYLGNGETYRGAVSMTENGHECLNWNSYFILTNGEDPFILFPDFNGLEDNHCRIFGGTKSFHGAHPWQVSVQVRPKCTSIPYGHTCGGVLLSSCWVLTAAHCIETNEEFQVVLGGVNINKQEDMDQTIPVIRTIVHENYRDAGVAVYNDIALMELKVTDAPYCAKETRYVRAVCLPDQMFPAGKECVISGWGATETKAYSSQLLNARVFLISEDRCKAPHVYGDVLDSSMFCAGTLQGGVDSCQGDSGGPLVCEKNGTHYITGVVSWGDGCGQRNKPGVYANVHNFNSWIRNKMN</sequence>
<evidence type="ECO:0000259" key="21">
    <source>
        <dbReference type="PROSITE" id="PS50240"/>
    </source>
</evidence>
<protein>
    <recommendedName>
        <fullName evidence="13">trypsin</fullName>
        <ecNumber evidence="13">3.4.21.4</ecNumber>
    </recommendedName>
</protein>
<dbReference type="PROSITE" id="PS01186">
    <property type="entry name" value="EGF_2"/>
    <property type="match status" value="2"/>
</dbReference>
<dbReference type="GO" id="GO:0005615">
    <property type="term" value="C:extracellular space"/>
    <property type="evidence" value="ECO:0007669"/>
    <property type="project" value="TreeGrafter"/>
</dbReference>
<dbReference type="AlphaFoldDB" id="A0A4Z2CHW8"/>
<evidence type="ECO:0000256" key="12">
    <source>
        <dbReference type="ARBA" id="ARBA00036320"/>
    </source>
</evidence>
<dbReference type="SUPFAM" id="SSF57196">
    <property type="entry name" value="EGF/Laminin"/>
    <property type="match status" value="1"/>
</dbReference>
<dbReference type="InterPro" id="IPR018114">
    <property type="entry name" value="TRYPSIN_HIS"/>
</dbReference>
<dbReference type="GO" id="GO:0004252">
    <property type="term" value="F:serine-type endopeptidase activity"/>
    <property type="evidence" value="ECO:0007669"/>
    <property type="project" value="UniProtKB-EC"/>
</dbReference>
<comment type="subcellular location">
    <subcellularLocation>
        <location evidence="1">Secreted</location>
        <location evidence="1">Extracellular space</location>
    </subcellularLocation>
</comment>
<feature type="chain" id="PRO_5021372471" description="trypsin" evidence="18">
    <location>
        <begin position="19"/>
        <end position="461"/>
    </location>
</feature>
<feature type="domain" description="Kringle" evidence="20">
    <location>
        <begin position="166"/>
        <end position="260"/>
    </location>
</feature>
<dbReference type="PANTHER" id="PTHR24264">
    <property type="entry name" value="TRYPSIN-RELATED"/>
    <property type="match status" value="1"/>
</dbReference>
<evidence type="ECO:0000256" key="13">
    <source>
        <dbReference type="ARBA" id="ARBA00038868"/>
    </source>
</evidence>
<keyword evidence="23" id="KW-1185">Reference proteome</keyword>
<dbReference type="PIRSF" id="PIRSF001143">
    <property type="entry name" value="Factor_X"/>
    <property type="match status" value="1"/>
</dbReference>
<evidence type="ECO:0000256" key="7">
    <source>
        <dbReference type="ARBA" id="ARBA00022737"/>
    </source>
</evidence>
<dbReference type="PROSITE" id="PS50240">
    <property type="entry name" value="TRYPSIN_DOM"/>
    <property type="match status" value="1"/>
</dbReference>
<evidence type="ECO:0000256" key="18">
    <source>
        <dbReference type="SAM" id="SignalP"/>
    </source>
</evidence>
<dbReference type="FunFam" id="2.10.25.10:FF:000123">
    <property type="entry name" value="Crumbs homolog 1 (Drosophila)"/>
    <property type="match status" value="1"/>
</dbReference>
<evidence type="ECO:0000256" key="4">
    <source>
        <dbReference type="ARBA" id="ARBA00022572"/>
    </source>
</evidence>
<dbReference type="GO" id="GO:0006508">
    <property type="term" value="P:proteolysis"/>
    <property type="evidence" value="ECO:0007669"/>
    <property type="project" value="UniProtKB-KW"/>
</dbReference>